<dbReference type="OrthoDB" id="2390447at2759"/>
<dbReference type="EMBL" id="WTPW01003145">
    <property type="protein sequence ID" value="KAF0352758.1"/>
    <property type="molecule type" value="Genomic_DNA"/>
</dbReference>
<dbReference type="Proteomes" id="UP000439903">
    <property type="component" value="Unassembled WGS sequence"/>
</dbReference>
<accession>A0A8H3WWF9</accession>
<keyword evidence="2" id="KW-1133">Transmembrane helix</keyword>
<dbReference type="AlphaFoldDB" id="A0A8H3WWF9"/>
<evidence type="ECO:0000256" key="1">
    <source>
        <dbReference type="SAM" id="MobiDB-lite"/>
    </source>
</evidence>
<reference evidence="3 4" key="1">
    <citation type="journal article" date="2019" name="Environ. Microbiol.">
        <title>At the nexus of three kingdoms: the genome of the mycorrhizal fungus Gigaspora margarita provides insights into plant, endobacterial and fungal interactions.</title>
        <authorList>
            <person name="Venice F."/>
            <person name="Ghignone S."/>
            <person name="Salvioli di Fossalunga A."/>
            <person name="Amselem J."/>
            <person name="Novero M."/>
            <person name="Xianan X."/>
            <person name="Sedzielewska Toro K."/>
            <person name="Morin E."/>
            <person name="Lipzen A."/>
            <person name="Grigoriev I.V."/>
            <person name="Henrissat B."/>
            <person name="Martin F.M."/>
            <person name="Bonfante P."/>
        </authorList>
    </citation>
    <scope>NUCLEOTIDE SEQUENCE [LARGE SCALE GENOMIC DNA]</scope>
    <source>
        <strain evidence="3 4">BEG34</strain>
    </source>
</reference>
<feature type="region of interest" description="Disordered" evidence="1">
    <location>
        <begin position="1"/>
        <end position="41"/>
    </location>
</feature>
<organism evidence="3 4">
    <name type="scientific">Gigaspora margarita</name>
    <dbReference type="NCBI Taxonomy" id="4874"/>
    <lineage>
        <taxon>Eukaryota</taxon>
        <taxon>Fungi</taxon>
        <taxon>Fungi incertae sedis</taxon>
        <taxon>Mucoromycota</taxon>
        <taxon>Glomeromycotina</taxon>
        <taxon>Glomeromycetes</taxon>
        <taxon>Diversisporales</taxon>
        <taxon>Gigasporaceae</taxon>
        <taxon>Gigaspora</taxon>
    </lineage>
</organism>
<comment type="caution">
    <text evidence="3">The sequence shown here is derived from an EMBL/GenBank/DDBJ whole genome shotgun (WGS) entry which is preliminary data.</text>
</comment>
<protein>
    <submittedName>
        <fullName evidence="3">Uncharacterized protein</fullName>
    </submittedName>
</protein>
<feature type="compositionally biased region" description="Polar residues" evidence="1">
    <location>
        <begin position="13"/>
        <end position="34"/>
    </location>
</feature>
<proteinExistence type="predicted"/>
<name>A0A8H3WWF9_GIGMA</name>
<evidence type="ECO:0000256" key="2">
    <source>
        <dbReference type="SAM" id="Phobius"/>
    </source>
</evidence>
<gene>
    <name evidence="3" type="ORF">F8M41_015188</name>
</gene>
<sequence>MIQKKIIKRQETESPSSIGITSVGTSFTRTSSVPTAPPPAIVTLQPPQPQALPIPQTNTTVTKPVVIISSPPGGITPYITMTVTDNGITTSPTASNTGELNGISPQTIILAASVLSSVGIITILGVIALCWFRRGEKRKFTRNEVSQIHDDQVILRRSRMGNFDGSIDQNDDFVTYRPSDPDDEHLPSYAEAIVIGRASLQQGQYGQH</sequence>
<evidence type="ECO:0000313" key="3">
    <source>
        <dbReference type="EMBL" id="KAF0352758.1"/>
    </source>
</evidence>
<keyword evidence="2" id="KW-0472">Membrane</keyword>
<evidence type="ECO:0000313" key="4">
    <source>
        <dbReference type="Proteomes" id="UP000439903"/>
    </source>
</evidence>
<keyword evidence="2" id="KW-0812">Transmembrane</keyword>
<keyword evidence="4" id="KW-1185">Reference proteome</keyword>
<feature type="transmembrane region" description="Helical" evidence="2">
    <location>
        <begin position="108"/>
        <end position="132"/>
    </location>
</feature>